<dbReference type="eggNOG" id="COG0370">
    <property type="taxonomic scope" value="Bacteria"/>
</dbReference>
<dbReference type="Gene3D" id="3.40.50.300">
    <property type="entry name" value="P-loop containing nucleotide triphosphate hydrolases"/>
    <property type="match status" value="1"/>
</dbReference>
<feature type="transmembrane region" description="Helical" evidence="1">
    <location>
        <begin position="418"/>
        <end position="440"/>
    </location>
</feature>
<dbReference type="Proteomes" id="UP000029577">
    <property type="component" value="Unassembled WGS sequence"/>
</dbReference>
<dbReference type="Pfam" id="PF01926">
    <property type="entry name" value="MMR_HSR1"/>
    <property type="match status" value="1"/>
</dbReference>
<dbReference type="PANTHER" id="PTHR43185">
    <property type="entry name" value="FERROUS IRON TRANSPORT PROTEIN B"/>
    <property type="match status" value="1"/>
</dbReference>
<dbReference type="GO" id="GO:0005886">
    <property type="term" value="C:plasma membrane"/>
    <property type="evidence" value="ECO:0007669"/>
    <property type="project" value="TreeGrafter"/>
</dbReference>
<dbReference type="InterPro" id="IPR050860">
    <property type="entry name" value="FeoB_GTPase"/>
</dbReference>
<dbReference type="SUPFAM" id="SSF52540">
    <property type="entry name" value="P-loop containing nucleoside triphosphate hydrolases"/>
    <property type="match status" value="1"/>
</dbReference>
<keyword evidence="1" id="KW-1133">Transmembrane helix</keyword>
<evidence type="ECO:0000313" key="4">
    <source>
        <dbReference type="EMBL" id="KGD72142.1"/>
    </source>
</evidence>
<keyword evidence="5" id="KW-1185">Reference proteome</keyword>
<feature type="transmembrane region" description="Helical" evidence="1">
    <location>
        <begin position="256"/>
        <end position="277"/>
    </location>
</feature>
<feature type="domain" description="Nucleoside transporter/FeoB GTPase Gate" evidence="3">
    <location>
        <begin position="261"/>
        <end position="355"/>
    </location>
</feature>
<accession>A0A095T661</accession>
<dbReference type="GO" id="GO:0005525">
    <property type="term" value="F:GTP binding"/>
    <property type="evidence" value="ECO:0007669"/>
    <property type="project" value="InterPro"/>
</dbReference>
<dbReference type="OrthoDB" id="9809127at2"/>
<feature type="transmembrane region" description="Helical" evidence="1">
    <location>
        <begin position="452"/>
        <end position="471"/>
    </location>
</feature>
<name>A0A095T661_9GAMM</name>
<gene>
    <name evidence="4" type="ORF">HA49_15355</name>
</gene>
<dbReference type="InterPro" id="IPR006073">
    <property type="entry name" value="GTP-bd"/>
</dbReference>
<dbReference type="RefSeq" id="WP_038021430.1">
    <property type="nucleotide sequence ID" value="NZ_JPKR02000003.1"/>
</dbReference>
<reference evidence="4" key="1">
    <citation type="submission" date="2014-12" db="EMBL/GenBank/DDBJ databases">
        <title>The draft genome of the Tatumella morbirosei type strain, LMG23360T isolated from pineapple rot.</title>
        <authorList>
            <person name="Smits T.H."/>
            <person name="Palmer M."/>
            <person name="Venter S.N."/>
            <person name="Duffy B."/>
            <person name="Steenkamp E.T."/>
            <person name="Chan W.Y."/>
            <person name="Coutinho T.A."/>
            <person name="Coetzee M.P."/>
            <person name="De Maayer P."/>
        </authorList>
    </citation>
    <scope>NUCLEOTIDE SEQUENCE [LARGE SCALE GENOMIC DNA]</scope>
    <source>
        <strain evidence="4">LMG 23360</strain>
    </source>
</reference>
<sequence length="550" mass="60595">MQKTFVLMGLESAGKSTLFNLLTESIASDERNFRGSTVVCREGFIKQVGIGLVDSPGIRFESDSETTKLALGALSQHDGIILVLRATHAQQEWQSLCRLIPAGTKNLIILMTFPDKVIIGLNEVAKYLEEVSGAPVMSLNARETDSNVRQQVLQLLVHSKPTPSADALTCHKMPVINLLTAHPRETIFEHRWMGPPAAIMSLFLLFAVPVWVAWLLSDFIQPVIDDAMIQPVQNITTHWPGFLKALFVGNYGLLSLGLYSFIWAFPVVVLIGVSLSLTDDSGLKERITATLDPVLRKLGLTGQDLIPVLSGFGCNVVAVFQSRSCSRCTRQSCISLISFGSACSYQTGATLSLFNAAHQPWLFIPYLSLLFITGVIHTRLWNPSLKADLNQRLTELTWLQWPRWRNVTWMLKNILRQFMTQAMPLFLMICIVAGILDYAGVTRWLSESMAPLLHLFKLPAALMPGIIFSLLRKDGLMVLNQGGGSLIQSLSSSQLLLLVWLASTLTACLVTILTIAREINWRFAAGIAGKQALTSLAVALGISLIFMYGA</sequence>
<protein>
    <submittedName>
        <fullName evidence="4">GTP binding protein</fullName>
    </submittedName>
</protein>
<evidence type="ECO:0000259" key="2">
    <source>
        <dbReference type="Pfam" id="PF01926"/>
    </source>
</evidence>
<feature type="transmembrane region" description="Helical" evidence="1">
    <location>
        <begin position="495"/>
        <end position="516"/>
    </location>
</feature>
<feature type="domain" description="G" evidence="2">
    <location>
        <begin position="5"/>
        <end position="110"/>
    </location>
</feature>
<organism evidence="4 5">
    <name type="scientific">Tatumella morbirosei</name>
    <dbReference type="NCBI Taxonomy" id="642227"/>
    <lineage>
        <taxon>Bacteria</taxon>
        <taxon>Pseudomonadati</taxon>
        <taxon>Pseudomonadota</taxon>
        <taxon>Gammaproteobacteria</taxon>
        <taxon>Enterobacterales</taxon>
        <taxon>Erwiniaceae</taxon>
        <taxon>Tatumella</taxon>
    </lineage>
</organism>
<evidence type="ECO:0000256" key="1">
    <source>
        <dbReference type="SAM" id="Phobius"/>
    </source>
</evidence>
<proteinExistence type="predicted"/>
<dbReference type="GO" id="GO:0015093">
    <property type="term" value="F:ferrous iron transmembrane transporter activity"/>
    <property type="evidence" value="ECO:0007669"/>
    <property type="project" value="TreeGrafter"/>
</dbReference>
<dbReference type="AlphaFoldDB" id="A0A095T661"/>
<dbReference type="Pfam" id="PF07670">
    <property type="entry name" value="Gate"/>
    <property type="match status" value="1"/>
</dbReference>
<evidence type="ECO:0000259" key="3">
    <source>
        <dbReference type="Pfam" id="PF07670"/>
    </source>
</evidence>
<dbReference type="InterPro" id="IPR011642">
    <property type="entry name" value="Gate_dom"/>
</dbReference>
<dbReference type="PANTHER" id="PTHR43185:SF1">
    <property type="entry name" value="FE(2+) TRANSPORTER FEOB"/>
    <property type="match status" value="1"/>
</dbReference>
<feature type="transmembrane region" description="Helical" evidence="1">
    <location>
        <begin position="361"/>
        <end position="381"/>
    </location>
</feature>
<feature type="transmembrane region" description="Helical" evidence="1">
    <location>
        <begin position="197"/>
        <end position="216"/>
    </location>
</feature>
<dbReference type="STRING" id="642227.HA49_15355"/>
<keyword evidence="1" id="KW-0472">Membrane</keyword>
<evidence type="ECO:0000313" key="5">
    <source>
        <dbReference type="Proteomes" id="UP000029577"/>
    </source>
</evidence>
<comment type="caution">
    <text evidence="4">The sequence shown here is derived from an EMBL/GenBank/DDBJ whole genome shotgun (WGS) entry which is preliminary data.</text>
</comment>
<keyword evidence="1" id="KW-0812">Transmembrane</keyword>
<dbReference type="InterPro" id="IPR027417">
    <property type="entry name" value="P-loop_NTPase"/>
</dbReference>
<dbReference type="EMBL" id="JPKR02000003">
    <property type="protein sequence ID" value="KGD72142.1"/>
    <property type="molecule type" value="Genomic_DNA"/>
</dbReference>
<feature type="transmembrane region" description="Helical" evidence="1">
    <location>
        <begin position="528"/>
        <end position="548"/>
    </location>
</feature>